<proteinExistence type="predicted"/>
<gene>
    <name evidence="1" type="ORF">LCGC14_2086750</name>
</gene>
<dbReference type="EMBL" id="LAZR01025330">
    <property type="protein sequence ID" value="KKL72248.1"/>
    <property type="molecule type" value="Genomic_DNA"/>
</dbReference>
<protein>
    <submittedName>
        <fullName evidence="1">Uncharacterized protein</fullName>
    </submittedName>
</protein>
<sequence length="75" mass="7948">RALQAVQAAVPVKFTRGHDAFNPLNPAVQMVKGAFEAADCQAAGVACYIKQASALRPGRQGNIPNSLWALKQFPA</sequence>
<dbReference type="AlphaFoldDB" id="A0A0F9EDW7"/>
<organism evidence="1">
    <name type="scientific">marine sediment metagenome</name>
    <dbReference type="NCBI Taxonomy" id="412755"/>
    <lineage>
        <taxon>unclassified sequences</taxon>
        <taxon>metagenomes</taxon>
        <taxon>ecological metagenomes</taxon>
    </lineage>
</organism>
<accession>A0A0F9EDW7</accession>
<reference evidence="1" key="1">
    <citation type="journal article" date="2015" name="Nature">
        <title>Complex archaea that bridge the gap between prokaryotes and eukaryotes.</title>
        <authorList>
            <person name="Spang A."/>
            <person name="Saw J.H."/>
            <person name="Jorgensen S.L."/>
            <person name="Zaremba-Niedzwiedzka K."/>
            <person name="Martijn J."/>
            <person name="Lind A.E."/>
            <person name="van Eijk R."/>
            <person name="Schleper C."/>
            <person name="Guy L."/>
            <person name="Ettema T.J."/>
        </authorList>
    </citation>
    <scope>NUCLEOTIDE SEQUENCE</scope>
</reference>
<name>A0A0F9EDW7_9ZZZZ</name>
<evidence type="ECO:0000313" key="1">
    <source>
        <dbReference type="EMBL" id="KKL72248.1"/>
    </source>
</evidence>
<comment type="caution">
    <text evidence="1">The sequence shown here is derived from an EMBL/GenBank/DDBJ whole genome shotgun (WGS) entry which is preliminary data.</text>
</comment>
<feature type="non-terminal residue" evidence="1">
    <location>
        <position position="1"/>
    </location>
</feature>